<sequence length="139" mass="14673">MRLDDYLTKAQQDKRAAQQPIAQQLRGMPGNYNPHFVRDILYIWEGRERRPYAGSQVSRQLGRSDLGGGRRGQSAHSSGPTGVNATPIHAAGHAQQAGGSGSGGQPGGPSTEPQIPGLGASGLAPSRYDPVTYPAITRT</sequence>
<reference evidence="2 3" key="1">
    <citation type="journal article" date="2024" name="Nat. Commun.">
        <title>Phylogenomics reveals the evolutionary origins of lichenization in chlorophyte algae.</title>
        <authorList>
            <person name="Puginier C."/>
            <person name="Libourel C."/>
            <person name="Otte J."/>
            <person name="Skaloud P."/>
            <person name="Haon M."/>
            <person name="Grisel S."/>
            <person name="Petersen M."/>
            <person name="Berrin J.G."/>
            <person name="Delaux P.M."/>
            <person name="Dal Grande F."/>
            <person name="Keller J."/>
        </authorList>
    </citation>
    <scope>NUCLEOTIDE SEQUENCE [LARGE SCALE GENOMIC DNA]</scope>
    <source>
        <strain evidence="2 3">SAG 2523</strain>
    </source>
</reference>
<evidence type="ECO:0000256" key="1">
    <source>
        <dbReference type="SAM" id="MobiDB-lite"/>
    </source>
</evidence>
<accession>A0AAW1RR62</accession>
<evidence type="ECO:0000313" key="2">
    <source>
        <dbReference type="EMBL" id="KAK9836065.1"/>
    </source>
</evidence>
<feature type="region of interest" description="Disordered" evidence="1">
    <location>
        <begin position="10"/>
        <end position="34"/>
    </location>
</feature>
<feature type="compositionally biased region" description="Gly residues" evidence="1">
    <location>
        <begin position="98"/>
        <end position="107"/>
    </location>
</feature>
<evidence type="ECO:0000313" key="3">
    <source>
        <dbReference type="Proteomes" id="UP001485043"/>
    </source>
</evidence>
<dbReference type="EMBL" id="JALJOV010002035">
    <property type="protein sequence ID" value="KAK9836065.1"/>
    <property type="molecule type" value="Genomic_DNA"/>
</dbReference>
<dbReference type="AlphaFoldDB" id="A0AAW1RR62"/>
<keyword evidence="3" id="KW-1185">Reference proteome</keyword>
<dbReference type="Proteomes" id="UP001485043">
    <property type="component" value="Unassembled WGS sequence"/>
</dbReference>
<name>A0AAW1RR62_9CHLO</name>
<gene>
    <name evidence="2" type="ORF">WJX84_003299</name>
</gene>
<comment type="caution">
    <text evidence="2">The sequence shown here is derived from an EMBL/GenBank/DDBJ whole genome shotgun (WGS) entry which is preliminary data.</text>
</comment>
<organism evidence="2 3">
    <name type="scientific">Apatococcus fuscideae</name>
    <dbReference type="NCBI Taxonomy" id="2026836"/>
    <lineage>
        <taxon>Eukaryota</taxon>
        <taxon>Viridiplantae</taxon>
        <taxon>Chlorophyta</taxon>
        <taxon>core chlorophytes</taxon>
        <taxon>Trebouxiophyceae</taxon>
        <taxon>Chlorellales</taxon>
        <taxon>Chlorellaceae</taxon>
        <taxon>Apatococcus</taxon>
    </lineage>
</organism>
<feature type="region of interest" description="Disordered" evidence="1">
    <location>
        <begin position="51"/>
        <end position="139"/>
    </location>
</feature>
<feature type="compositionally biased region" description="Polar residues" evidence="1">
    <location>
        <begin position="75"/>
        <end position="84"/>
    </location>
</feature>
<protein>
    <submittedName>
        <fullName evidence="2">Uncharacterized protein</fullName>
    </submittedName>
</protein>
<proteinExistence type="predicted"/>